<dbReference type="PROSITE" id="PS51257">
    <property type="entry name" value="PROKAR_LIPOPROTEIN"/>
    <property type="match status" value="1"/>
</dbReference>
<dbReference type="AlphaFoldDB" id="A0A9D2SUK7"/>
<reference evidence="1" key="2">
    <citation type="submission" date="2021-04" db="EMBL/GenBank/DDBJ databases">
        <authorList>
            <person name="Gilroy R."/>
        </authorList>
    </citation>
    <scope>NUCLEOTIDE SEQUENCE</scope>
    <source>
        <strain evidence="1">ChiW19-954</strain>
    </source>
</reference>
<dbReference type="Proteomes" id="UP000823890">
    <property type="component" value="Unassembled WGS sequence"/>
</dbReference>
<protein>
    <recommendedName>
        <fullName evidence="3">Lipoprotein</fullName>
    </recommendedName>
</protein>
<comment type="caution">
    <text evidence="1">The sequence shown here is derived from an EMBL/GenBank/DDBJ whole genome shotgun (WGS) entry which is preliminary data.</text>
</comment>
<reference evidence="1" key="1">
    <citation type="journal article" date="2021" name="PeerJ">
        <title>Extensive microbial diversity within the chicken gut microbiome revealed by metagenomics and culture.</title>
        <authorList>
            <person name="Gilroy R."/>
            <person name="Ravi A."/>
            <person name="Getino M."/>
            <person name="Pursley I."/>
            <person name="Horton D.L."/>
            <person name="Alikhan N.F."/>
            <person name="Baker D."/>
            <person name="Gharbi K."/>
            <person name="Hall N."/>
            <person name="Watson M."/>
            <person name="Adriaenssens E.M."/>
            <person name="Foster-Nyarko E."/>
            <person name="Jarju S."/>
            <person name="Secka A."/>
            <person name="Antonio M."/>
            <person name="Oren A."/>
            <person name="Chaudhuri R.R."/>
            <person name="La Ragione R."/>
            <person name="Hildebrand F."/>
            <person name="Pallen M.J."/>
        </authorList>
    </citation>
    <scope>NUCLEOTIDE SEQUENCE</scope>
    <source>
        <strain evidence="1">ChiW19-954</strain>
    </source>
</reference>
<evidence type="ECO:0000313" key="1">
    <source>
        <dbReference type="EMBL" id="HJC34410.1"/>
    </source>
</evidence>
<gene>
    <name evidence="1" type="ORF">H9758_07425</name>
</gene>
<dbReference type="EMBL" id="DWWO01000094">
    <property type="protein sequence ID" value="HJC34410.1"/>
    <property type="molecule type" value="Genomic_DNA"/>
</dbReference>
<name>A0A9D2SUK7_9FIRM</name>
<accession>A0A9D2SUK7</accession>
<organism evidence="1 2">
    <name type="scientific">Candidatus Mediterraneibacter faecipullorum</name>
    <dbReference type="NCBI Taxonomy" id="2838670"/>
    <lineage>
        <taxon>Bacteria</taxon>
        <taxon>Bacillati</taxon>
        <taxon>Bacillota</taxon>
        <taxon>Clostridia</taxon>
        <taxon>Lachnospirales</taxon>
        <taxon>Lachnospiraceae</taxon>
        <taxon>Mediterraneibacter</taxon>
    </lineage>
</organism>
<evidence type="ECO:0008006" key="3">
    <source>
        <dbReference type="Google" id="ProtNLM"/>
    </source>
</evidence>
<proteinExistence type="predicted"/>
<evidence type="ECO:0000313" key="2">
    <source>
        <dbReference type="Proteomes" id="UP000823890"/>
    </source>
</evidence>
<sequence length="360" mass="41689">MNNYARKIILLFFLFLTCILILSGCSHYKRGEAAEWFKENVVDETIAVSRDYTERKSEEGYTDRVWSAHLKDKPEIEFELISHPTYNLFMDYTMETTYHLEMGKYYLDHYLEEYPGSLDGLDIRESNHQHMLDISGIYDTHGEIRELCSELNCLEDYIARQEFPCSVEYSLAYREPLTFLNTSAPHGTAYRDTYVFETDNTESLEQSALKAFATYAATYRLATDQFTPEQLRDAVNANGNYRFTITRTDGTELCYPGLLLRYSDSMTFGCLYEVLSREGTYDVTGSPEEFTFTSAGGRTCSFSYFYHAPSESWSEDSGYHTKEVYYYIEDGTQIPLTETPFIDNELFTELTGSTFRTINT</sequence>